<name>A0AAN8S0C6_POLSC</name>
<dbReference type="Proteomes" id="UP001372834">
    <property type="component" value="Unassembled WGS sequence"/>
</dbReference>
<dbReference type="EMBL" id="JAWJWE010000039">
    <property type="protein sequence ID" value="KAK6621225.1"/>
    <property type="molecule type" value="Genomic_DNA"/>
</dbReference>
<proteinExistence type="predicted"/>
<sequence>MVGLGLEGKPETTNDPSLRKKQSAALTPASFFHSQKNRPIKFPFIVLFCREIPNLKNARFLLAEEKKSKPPELGREKPTLTKRVHISHGTETEATTEPPFPVSNRAHKTKCRR</sequence>
<feature type="region of interest" description="Disordered" evidence="1">
    <location>
        <begin position="1"/>
        <end position="30"/>
    </location>
</feature>
<gene>
    <name evidence="2" type="ORF">RUM43_011531</name>
</gene>
<feature type="compositionally biased region" description="Basic and acidic residues" evidence="1">
    <location>
        <begin position="68"/>
        <end position="79"/>
    </location>
</feature>
<feature type="region of interest" description="Disordered" evidence="1">
    <location>
        <begin position="68"/>
        <end position="113"/>
    </location>
</feature>
<comment type="caution">
    <text evidence="2">The sequence shown here is derived from an EMBL/GenBank/DDBJ whole genome shotgun (WGS) entry which is preliminary data.</text>
</comment>
<reference evidence="2 3" key="1">
    <citation type="submission" date="2023-10" db="EMBL/GenBank/DDBJ databases">
        <title>Genomes of two closely related lineages of the louse Polyplax serrata with different host specificities.</title>
        <authorList>
            <person name="Martinu J."/>
            <person name="Tarabai H."/>
            <person name="Stefka J."/>
            <person name="Hypsa V."/>
        </authorList>
    </citation>
    <scope>NUCLEOTIDE SEQUENCE [LARGE SCALE GENOMIC DNA]</scope>
    <source>
        <strain evidence="2">HR10_N</strain>
    </source>
</reference>
<evidence type="ECO:0000256" key="1">
    <source>
        <dbReference type="SAM" id="MobiDB-lite"/>
    </source>
</evidence>
<evidence type="ECO:0000313" key="2">
    <source>
        <dbReference type="EMBL" id="KAK6621225.1"/>
    </source>
</evidence>
<evidence type="ECO:0000313" key="3">
    <source>
        <dbReference type="Proteomes" id="UP001372834"/>
    </source>
</evidence>
<organism evidence="2 3">
    <name type="scientific">Polyplax serrata</name>
    <name type="common">Common mouse louse</name>
    <dbReference type="NCBI Taxonomy" id="468196"/>
    <lineage>
        <taxon>Eukaryota</taxon>
        <taxon>Metazoa</taxon>
        <taxon>Ecdysozoa</taxon>
        <taxon>Arthropoda</taxon>
        <taxon>Hexapoda</taxon>
        <taxon>Insecta</taxon>
        <taxon>Pterygota</taxon>
        <taxon>Neoptera</taxon>
        <taxon>Paraneoptera</taxon>
        <taxon>Psocodea</taxon>
        <taxon>Troctomorpha</taxon>
        <taxon>Phthiraptera</taxon>
        <taxon>Anoplura</taxon>
        <taxon>Polyplacidae</taxon>
        <taxon>Polyplax</taxon>
    </lineage>
</organism>
<protein>
    <submittedName>
        <fullName evidence="2">Uncharacterized protein</fullName>
    </submittedName>
</protein>
<dbReference type="AlphaFoldDB" id="A0AAN8S0C6"/>
<accession>A0AAN8S0C6</accession>